<proteinExistence type="inferred from homology"/>
<evidence type="ECO:0000256" key="5">
    <source>
        <dbReference type="ARBA" id="ARBA00023152"/>
    </source>
</evidence>
<accession>A0ABD1AB68</accession>
<evidence type="ECO:0000256" key="6">
    <source>
        <dbReference type="ARBA" id="ARBA00023239"/>
    </source>
</evidence>
<dbReference type="AlphaFoldDB" id="A0ABD1AB68"/>
<reference evidence="8 9" key="1">
    <citation type="submission" date="2024-04" db="EMBL/GenBank/DDBJ databases">
        <title>Genome assembly C_amara_ONT_v2.</title>
        <authorList>
            <person name="Yant L."/>
            <person name="Moore C."/>
            <person name="Slenker M."/>
        </authorList>
    </citation>
    <scope>NUCLEOTIDE SEQUENCE [LARGE SCALE GENOMIC DNA]</scope>
    <source>
        <tissue evidence="8">Leaf</tissue>
    </source>
</reference>
<keyword evidence="9" id="KW-1185">Reference proteome</keyword>
<gene>
    <name evidence="8" type="ORF">V5N11_011890</name>
</gene>
<evidence type="ECO:0000313" key="9">
    <source>
        <dbReference type="Proteomes" id="UP001558713"/>
    </source>
</evidence>
<dbReference type="InterPro" id="IPR000741">
    <property type="entry name" value="FBA_I"/>
</dbReference>
<dbReference type="EMBL" id="JBANAX010000547">
    <property type="protein sequence ID" value="KAL1204048.1"/>
    <property type="molecule type" value="Genomic_DNA"/>
</dbReference>
<feature type="region of interest" description="Disordered" evidence="7">
    <location>
        <begin position="1"/>
        <end position="25"/>
    </location>
</feature>
<dbReference type="EC" id="4.1.2.13" evidence="4"/>
<comment type="similarity">
    <text evidence="3">Belongs to the class I fructose-bisphosphate aldolase family.</text>
</comment>
<evidence type="ECO:0000256" key="7">
    <source>
        <dbReference type="SAM" id="MobiDB-lite"/>
    </source>
</evidence>
<dbReference type="PANTHER" id="PTHR11627">
    <property type="entry name" value="FRUCTOSE-BISPHOSPHATE ALDOLASE"/>
    <property type="match status" value="1"/>
</dbReference>
<sequence>MPLPSTDPPLRFDQNSSSEPCRRPTTLPFTGNLRLRLPLQEEAILHAAHIGRPGFGILPRVPAKPAELAMIYLEKLNQGTTLHFKDIISKTNSDLHELLSSSNAIQFFSAITLSEEDLGEKSSHFMGQGVLSGIEITVGEIPLDLLALFCYRCHAAGACFVTCRAVFRIGEAANDSIQEIARELAACALTVQRNGLAAILHPDITIDQTHNIQKCYENTQTVLELCYAALKEHNVFLGGTLLIINPVCPGSTSLHLHDNDVTAQLISAHTFSVLIRNVPKEVPSVFISSGRSEQESLIIYSDISKITAPWSISFYFGHALLGSTLRAWKGKEENMVAAQDVFSGVCSLCSGKQDLGLRMIP</sequence>
<evidence type="ECO:0000256" key="1">
    <source>
        <dbReference type="ARBA" id="ARBA00000441"/>
    </source>
</evidence>
<dbReference type="Pfam" id="PF00274">
    <property type="entry name" value="Glycolytic"/>
    <property type="match status" value="1"/>
</dbReference>
<dbReference type="Proteomes" id="UP001558713">
    <property type="component" value="Unassembled WGS sequence"/>
</dbReference>
<comment type="caution">
    <text evidence="8">The sequence shown here is derived from an EMBL/GenBank/DDBJ whole genome shotgun (WGS) entry which is preliminary data.</text>
</comment>
<evidence type="ECO:0000256" key="4">
    <source>
        <dbReference type="ARBA" id="ARBA00013068"/>
    </source>
</evidence>
<comment type="catalytic activity">
    <reaction evidence="1">
        <text>beta-D-fructose 1,6-bisphosphate = D-glyceraldehyde 3-phosphate + dihydroxyacetone phosphate</text>
        <dbReference type="Rhea" id="RHEA:14729"/>
        <dbReference type="ChEBI" id="CHEBI:32966"/>
        <dbReference type="ChEBI" id="CHEBI:57642"/>
        <dbReference type="ChEBI" id="CHEBI:59776"/>
        <dbReference type="EC" id="4.1.2.13"/>
    </reaction>
</comment>
<keyword evidence="5" id="KW-0324">Glycolysis</keyword>
<dbReference type="Gene3D" id="3.20.20.70">
    <property type="entry name" value="Aldolase class I"/>
    <property type="match status" value="1"/>
</dbReference>
<dbReference type="GO" id="GO:0006096">
    <property type="term" value="P:glycolytic process"/>
    <property type="evidence" value="ECO:0007669"/>
    <property type="project" value="UniProtKB-KW"/>
</dbReference>
<organism evidence="8 9">
    <name type="scientific">Cardamine amara subsp. amara</name>
    <dbReference type="NCBI Taxonomy" id="228776"/>
    <lineage>
        <taxon>Eukaryota</taxon>
        <taxon>Viridiplantae</taxon>
        <taxon>Streptophyta</taxon>
        <taxon>Embryophyta</taxon>
        <taxon>Tracheophyta</taxon>
        <taxon>Spermatophyta</taxon>
        <taxon>Magnoliopsida</taxon>
        <taxon>eudicotyledons</taxon>
        <taxon>Gunneridae</taxon>
        <taxon>Pentapetalae</taxon>
        <taxon>rosids</taxon>
        <taxon>malvids</taxon>
        <taxon>Brassicales</taxon>
        <taxon>Brassicaceae</taxon>
        <taxon>Cardamineae</taxon>
        <taxon>Cardamine</taxon>
    </lineage>
</organism>
<dbReference type="GO" id="GO:0004332">
    <property type="term" value="F:fructose-bisphosphate aldolase activity"/>
    <property type="evidence" value="ECO:0007669"/>
    <property type="project" value="UniProtKB-EC"/>
</dbReference>
<evidence type="ECO:0000313" key="8">
    <source>
        <dbReference type="EMBL" id="KAL1204048.1"/>
    </source>
</evidence>
<keyword evidence="6" id="KW-0456">Lyase</keyword>
<evidence type="ECO:0000256" key="2">
    <source>
        <dbReference type="ARBA" id="ARBA00004714"/>
    </source>
</evidence>
<protein>
    <recommendedName>
        <fullName evidence="4">fructose-bisphosphate aldolase</fullName>
        <ecNumber evidence="4">4.1.2.13</ecNumber>
    </recommendedName>
</protein>
<evidence type="ECO:0000256" key="3">
    <source>
        <dbReference type="ARBA" id="ARBA00010387"/>
    </source>
</evidence>
<dbReference type="SUPFAM" id="SSF51569">
    <property type="entry name" value="Aldolase"/>
    <property type="match status" value="1"/>
</dbReference>
<dbReference type="InterPro" id="IPR013785">
    <property type="entry name" value="Aldolase_TIM"/>
</dbReference>
<name>A0ABD1AB68_CARAN</name>
<comment type="pathway">
    <text evidence="2">Carbohydrate degradation; glycolysis; D-glyceraldehyde 3-phosphate and glycerone phosphate from D-glucose: step 4/4.</text>
</comment>